<proteinExistence type="predicted"/>
<name>A0A6C0EPV0_9ZZZZ</name>
<dbReference type="AlphaFoldDB" id="A0A6C0EPV0"/>
<dbReference type="InterPro" id="IPR029767">
    <property type="entry name" value="WecB-like"/>
</dbReference>
<dbReference type="EMBL" id="MN738916">
    <property type="protein sequence ID" value="QHT31216.1"/>
    <property type="molecule type" value="Genomic_DNA"/>
</dbReference>
<evidence type="ECO:0000259" key="1">
    <source>
        <dbReference type="Pfam" id="PF02350"/>
    </source>
</evidence>
<dbReference type="Pfam" id="PF02350">
    <property type="entry name" value="Epimerase_2"/>
    <property type="match status" value="1"/>
</dbReference>
<reference evidence="2" key="1">
    <citation type="journal article" date="2020" name="Nature">
        <title>Giant virus diversity and host interactions through global metagenomics.</title>
        <authorList>
            <person name="Schulz F."/>
            <person name="Roux S."/>
            <person name="Paez-Espino D."/>
            <person name="Jungbluth S."/>
            <person name="Walsh D.A."/>
            <person name="Denef V.J."/>
            <person name="McMahon K.D."/>
            <person name="Konstantinidis K.T."/>
            <person name="Eloe-Fadrosh E.A."/>
            <person name="Kyrpides N.C."/>
            <person name="Woyke T."/>
        </authorList>
    </citation>
    <scope>NUCLEOTIDE SEQUENCE</scope>
    <source>
        <strain evidence="2">GVMAG-M-3300009155-2</strain>
    </source>
</reference>
<dbReference type="PANTHER" id="PTHR43174:SF1">
    <property type="entry name" value="UDP-N-ACETYLGLUCOSAMINE 2-EPIMERASE"/>
    <property type="match status" value="1"/>
</dbReference>
<sequence length="337" mass="38899">MSYCIIFGTRPEYLKLKPIIDEFKIRSIYCDVIYIQQHTQIDEELDYVYKTLTIEDSTTNDRLCTIGQQILKKLPKYIEDSTHIIVQGDTASAYYSALTAFQMQKTVIHIEAGLRTYDLDKPFPEEAYRQMISRIASIHFTPHNDSSQVLLNEKVSGKIYNVGNTILDLIKSYNLECTMSNTVLITFHRRENWGKIDILLTGLKKLVQKTPHIKYIWYLHHNPSLQQKVKEAIKDIPSIELQSPRDHKEFTKQIARSNFLISDSGGIQEEASFLGKHCIVLRASTERNHIPGDYITVLEDYSKVDEIYETVPIEHLPQCNVYGYGDSAKQIVDVLFV</sequence>
<feature type="domain" description="UDP-N-acetylglucosamine 2-epimerase" evidence="1">
    <location>
        <begin position="61"/>
        <end position="335"/>
    </location>
</feature>
<dbReference type="NCBIfam" id="TIGR00236">
    <property type="entry name" value="wecB"/>
    <property type="match status" value="1"/>
</dbReference>
<dbReference type="SUPFAM" id="SSF53756">
    <property type="entry name" value="UDP-Glycosyltransferase/glycogen phosphorylase"/>
    <property type="match status" value="1"/>
</dbReference>
<evidence type="ECO:0000313" key="2">
    <source>
        <dbReference type="EMBL" id="QHT31216.1"/>
    </source>
</evidence>
<dbReference type="PANTHER" id="PTHR43174">
    <property type="entry name" value="UDP-N-ACETYLGLUCOSAMINE 2-EPIMERASE"/>
    <property type="match status" value="1"/>
</dbReference>
<dbReference type="InterPro" id="IPR003331">
    <property type="entry name" value="UDP_GlcNAc_Epimerase_2_dom"/>
</dbReference>
<organism evidence="2">
    <name type="scientific">viral metagenome</name>
    <dbReference type="NCBI Taxonomy" id="1070528"/>
    <lineage>
        <taxon>unclassified sequences</taxon>
        <taxon>metagenomes</taxon>
        <taxon>organismal metagenomes</taxon>
    </lineage>
</organism>
<protein>
    <recommendedName>
        <fullName evidence="1">UDP-N-acetylglucosamine 2-epimerase domain-containing protein</fullName>
    </recommendedName>
</protein>
<accession>A0A6C0EPV0</accession>
<dbReference type="Gene3D" id="3.40.50.2000">
    <property type="entry name" value="Glycogen Phosphorylase B"/>
    <property type="match status" value="2"/>
</dbReference>